<proteinExistence type="predicted"/>
<sequence>MPAPAFLRRTLLALAVAACSAGAAAQTADPKPAIIVKQEMSTGEVLLRIMLAETAAVRAQPELAAYLYVDLAQTTRDARIAKRATELSLQVGQIELGGKAARLWSTLEPNSSNALQALALALSGEHANLADIEPPLRRMLESDTLPTELLLGQLPQLLSRYPDKAAAAAMLERLTQPYLQYPEAHLTRAIMSLSAGDMSKAEREAQKVLDIRPDAEAAALVRAEASPQKRRAAAMEELGKFGKRYPQAKLAREAYARWLVSEGRQAEASEAFNRLQAEFPDDDDLSFQSVGMLLQIGDTARAEGLIKKLLARQYRASEVLYLQLGEIQANSGRAQEAVVSYSAVPVGKYFLTARLRAADLLASKQGQYADALRVLAEGAEKSPADVVMLTLAQAELLNRNKQPEQALALLEKLMLSKPEALELRFQAAMLADQLKRYEQMEQWLRQVLTAKPDNASALNALGYSLADRNIRLDEADGLLAQAFKLEPGNGAIVDSLGWLRFRQGRYDDALELLRKAYVLQADGEIAAHLGEVLWQHGQQDEARAVLKAALLREPDNEALNEVVRRLLK</sequence>
<keyword evidence="3" id="KW-0732">Signal</keyword>
<dbReference type="Pfam" id="PF14559">
    <property type="entry name" value="TPR_19"/>
    <property type="match status" value="1"/>
</dbReference>
<evidence type="ECO:0000256" key="1">
    <source>
        <dbReference type="ARBA" id="ARBA00022737"/>
    </source>
</evidence>
<dbReference type="PANTHER" id="PTHR44227:SF3">
    <property type="entry name" value="PROTEIN O-MANNOSYL-TRANSFERASE TMTC4"/>
    <property type="match status" value="1"/>
</dbReference>
<dbReference type="Gene3D" id="1.25.40.10">
    <property type="entry name" value="Tetratricopeptide repeat domain"/>
    <property type="match status" value="4"/>
</dbReference>
<name>A0ABU9YTC1_9RHOO</name>
<dbReference type="SUPFAM" id="SSF48452">
    <property type="entry name" value="TPR-like"/>
    <property type="match status" value="2"/>
</dbReference>
<dbReference type="Pfam" id="PF13181">
    <property type="entry name" value="TPR_8"/>
    <property type="match status" value="1"/>
</dbReference>
<feature type="chain" id="PRO_5045453051" evidence="3">
    <location>
        <begin position="26"/>
        <end position="568"/>
    </location>
</feature>
<dbReference type="EMBL" id="JBDIVE010000001">
    <property type="protein sequence ID" value="MEN3066963.1"/>
    <property type="molecule type" value="Genomic_DNA"/>
</dbReference>
<evidence type="ECO:0000256" key="3">
    <source>
        <dbReference type="SAM" id="SignalP"/>
    </source>
</evidence>
<dbReference type="InterPro" id="IPR019734">
    <property type="entry name" value="TPR_rpt"/>
</dbReference>
<dbReference type="InterPro" id="IPR011990">
    <property type="entry name" value="TPR-like_helical_dom_sf"/>
</dbReference>
<accession>A0ABU9YTC1</accession>
<evidence type="ECO:0000313" key="5">
    <source>
        <dbReference type="Proteomes" id="UP001410394"/>
    </source>
</evidence>
<keyword evidence="1" id="KW-0677">Repeat</keyword>
<dbReference type="PANTHER" id="PTHR44227">
    <property type="match status" value="1"/>
</dbReference>
<evidence type="ECO:0000256" key="2">
    <source>
        <dbReference type="ARBA" id="ARBA00022803"/>
    </source>
</evidence>
<dbReference type="RefSeq" id="WP_345917733.1">
    <property type="nucleotide sequence ID" value="NZ_JBDIVE010000001.1"/>
</dbReference>
<feature type="signal peptide" evidence="3">
    <location>
        <begin position="1"/>
        <end position="25"/>
    </location>
</feature>
<keyword evidence="2" id="KW-0802">TPR repeat</keyword>
<organism evidence="4 5">
    <name type="scientific">Uliginosibacterium sediminicola</name>
    <dbReference type="NCBI Taxonomy" id="2024550"/>
    <lineage>
        <taxon>Bacteria</taxon>
        <taxon>Pseudomonadati</taxon>
        <taxon>Pseudomonadota</taxon>
        <taxon>Betaproteobacteria</taxon>
        <taxon>Rhodocyclales</taxon>
        <taxon>Zoogloeaceae</taxon>
        <taxon>Uliginosibacterium</taxon>
    </lineage>
</organism>
<protein>
    <submittedName>
        <fullName evidence="4">Tetratricopeptide repeat protein</fullName>
    </submittedName>
</protein>
<comment type="caution">
    <text evidence="4">The sequence shown here is derived from an EMBL/GenBank/DDBJ whole genome shotgun (WGS) entry which is preliminary data.</text>
</comment>
<dbReference type="InterPro" id="IPR052346">
    <property type="entry name" value="O-mannosyl-transferase_TMTC"/>
</dbReference>
<dbReference type="Proteomes" id="UP001410394">
    <property type="component" value="Unassembled WGS sequence"/>
</dbReference>
<keyword evidence="5" id="KW-1185">Reference proteome</keyword>
<reference evidence="4 5" key="1">
    <citation type="journal article" date="2018" name="Int. J. Syst. Evol. Microbiol.">
        <title>Uliginosibacterium sediminicola sp. nov., isolated from freshwater sediment.</title>
        <authorList>
            <person name="Hwang W.M."/>
            <person name="Kim S.M."/>
            <person name="Kang K."/>
            <person name="Ahn T.Y."/>
        </authorList>
    </citation>
    <scope>NUCLEOTIDE SEQUENCE [LARGE SCALE GENOMIC DNA]</scope>
    <source>
        <strain evidence="4 5">M1-21</strain>
    </source>
</reference>
<dbReference type="SMART" id="SM00028">
    <property type="entry name" value="TPR"/>
    <property type="match status" value="3"/>
</dbReference>
<gene>
    <name evidence="4" type="ORF">ABDB84_00650</name>
</gene>
<evidence type="ECO:0000313" key="4">
    <source>
        <dbReference type="EMBL" id="MEN3066963.1"/>
    </source>
</evidence>